<dbReference type="AlphaFoldDB" id="A0A6G1E346"/>
<keyword evidence="2" id="KW-1185">Reference proteome</keyword>
<comment type="caution">
    <text evidence="1">The sequence shown here is derived from an EMBL/GenBank/DDBJ whole genome shotgun (WGS) entry which is preliminary data.</text>
</comment>
<sequence>MDGYPTDPRGVVFLLRNSSLSRRLRTHVGVLASAAMPTMALLSSVGTSSRCATSAVSHEQLSP</sequence>
<name>A0A6G1E346_9ORYZ</name>
<reference evidence="1 2" key="1">
    <citation type="submission" date="2019-11" db="EMBL/GenBank/DDBJ databases">
        <title>Whole genome sequence of Oryza granulata.</title>
        <authorList>
            <person name="Li W."/>
        </authorList>
    </citation>
    <scope>NUCLEOTIDE SEQUENCE [LARGE SCALE GENOMIC DNA]</scope>
    <source>
        <strain evidence="2">cv. Menghai</strain>
        <tissue evidence="1">Leaf</tissue>
    </source>
</reference>
<dbReference type="EMBL" id="SPHZ02000005">
    <property type="protein sequence ID" value="KAF0919208.1"/>
    <property type="molecule type" value="Genomic_DNA"/>
</dbReference>
<dbReference type="Proteomes" id="UP000479710">
    <property type="component" value="Unassembled WGS sequence"/>
</dbReference>
<protein>
    <submittedName>
        <fullName evidence="1">Uncharacterized protein</fullName>
    </submittedName>
</protein>
<proteinExistence type="predicted"/>
<evidence type="ECO:0000313" key="2">
    <source>
        <dbReference type="Proteomes" id="UP000479710"/>
    </source>
</evidence>
<accession>A0A6G1E346</accession>
<evidence type="ECO:0000313" key="1">
    <source>
        <dbReference type="EMBL" id="KAF0919208.1"/>
    </source>
</evidence>
<gene>
    <name evidence="1" type="ORF">E2562_028760</name>
</gene>
<organism evidence="1 2">
    <name type="scientific">Oryza meyeriana var. granulata</name>
    <dbReference type="NCBI Taxonomy" id="110450"/>
    <lineage>
        <taxon>Eukaryota</taxon>
        <taxon>Viridiplantae</taxon>
        <taxon>Streptophyta</taxon>
        <taxon>Embryophyta</taxon>
        <taxon>Tracheophyta</taxon>
        <taxon>Spermatophyta</taxon>
        <taxon>Magnoliopsida</taxon>
        <taxon>Liliopsida</taxon>
        <taxon>Poales</taxon>
        <taxon>Poaceae</taxon>
        <taxon>BOP clade</taxon>
        <taxon>Oryzoideae</taxon>
        <taxon>Oryzeae</taxon>
        <taxon>Oryzinae</taxon>
        <taxon>Oryza</taxon>
        <taxon>Oryza meyeriana</taxon>
    </lineage>
</organism>